<dbReference type="PANTHER" id="PTHR38433">
    <property type="match status" value="1"/>
</dbReference>
<organism evidence="1 2">
    <name type="scientific">Staphylococcus hominis</name>
    <dbReference type="NCBI Taxonomy" id="1290"/>
    <lineage>
        <taxon>Bacteria</taxon>
        <taxon>Bacillati</taxon>
        <taxon>Bacillota</taxon>
        <taxon>Bacilli</taxon>
        <taxon>Bacillales</taxon>
        <taxon>Staphylococcaceae</taxon>
        <taxon>Staphylococcus</taxon>
    </lineage>
</organism>
<protein>
    <submittedName>
        <fullName evidence="1">DUF1641 domain-containing protein</fullName>
    </submittedName>
</protein>
<dbReference type="Pfam" id="PF07849">
    <property type="entry name" value="DUF1641"/>
    <property type="match status" value="1"/>
</dbReference>
<accession>A0A8X8GJR9</accession>
<dbReference type="PANTHER" id="PTHR38433:SF1">
    <property type="entry name" value="DUF1641 DOMAIN-CONTAINING PROTEIN"/>
    <property type="match status" value="1"/>
</dbReference>
<sequence>MAERITKINRLEKSKEQLKLESLNEVTDAIVENKDSILKAIRIIKNLDDAKLLDAINGGIKGRQVIINKFATELNKDMYTGLITNLAPMVFMLGNLEVKELSQFLNKLNSGLHVANQASPNAKTTIRSLMSVLKDDDMNRSLTYMINLLKGMSKE</sequence>
<keyword evidence="2" id="KW-1185">Reference proteome</keyword>
<evidence type="ECO:0000313" key="2">
    <source>
        <dbReference type="Proteomes" id="UP000665944"/>
    </source>
</evidence>
<dbReference type="AlphaFoldDB" id="A0A8X8GJR9"/>
<comment type="caution">
    <text evidence="1">The sequence shown here is derived from an EMBL/GenBank/DDBJ whole genome shotgun (WGS) entry which is preliminary data.</text>
</comment>
<dbReference type="EMBL" id="JAGHKT020000002">
    <property type="protein sequence ID" value="MCM5671557.1"/>
    <property type="molecule type" value="Genomic_DNA"/>
</dbReference>
<proteinExistence type="predicted"/>
<gene>
    <name evidence="1" type="ORF">J7T32_002090</name>
</gene>
<reference evidence="1 2" key="1">
    <citation type="submission" date="2022-06" db="EMBL/GenBank/DDBJ databases">
        <title>Staphylococcus hominis ShoR14 genome sequence.</title>
        <authorList>
            <person name="Yeo C.C."/>
            <person name="Chew C.H."/>
            <person name="Che Hamzah A.M."/>
            <person name="Al-Trad E.I."/>
        </authorList>
    </citation>
    <scope>NUCLEOTIDE SEQUENCE [LARGE SCALE GENOMIC DNA]</scope>
    <source>
        <strain evidence="1 2">ShoR14</strain>
    </source>
</reference>
<dbReference type="InterPro" id="IPR012440">
    <property type="entry name" value="DUF1641"/>
</dbReference>
<name>A0A8X8GJR9_STAHO</name>
<dbReference type="Proteomes" id="UP000665944">
    <property type="component" value="Unassembled WGS sequence"/>
</dbReference>
<dbReference type="RefSeq" id="WP_017174889.1">
    <property type="nucleotide sequence ID" value="NZ_CABMJU010000060.1"/>
</dbReference>
<evidence type="ECO:0000313" key="1">
    <source>
        <dbReference type="EMBL" id="MCM5671557.1"/>
    </source>
</evidence>